<feature type="transmembrane region" description="Helical" evidence="8">
    <location>
        <begin position="62"/>
        <end position="79"/>
    </location>
</feature>
<evidence type="ECO:0000256" key="4">
    <source>
        <dbReference type="ARBA" id="ARBA00022679"/>
    </source>
</evidence>
<keyword evidence="6 8" id="KW-1133">Transmembrane helix</keyword>
<evidence type="ECO:0000313" key="11">
    <source>
        <dbReference type="Proteomes" id="UP000095709"/>
    </source>
</evidence>
<keyword evidence="3" id="KW-0328">Glycosyltransferase</keyword>
<dbReference type="Pfam" id="PF13231">
    <property type="entry name" value="PMT_2"/>
    <property type="match status" value="1"/>
</dbReference>
<feature type="transmembrane region" description="Helical" evidence="8">
    <location>
        <begin position="148"/>
        <end position="170"/>
    </location>
</feature>
<dbReference type="InterPro" id="IPR050297">
    <property type="entry name" value="LipidA_mod_glycosyltrf_83"/>
</dbReference>
<keyword evidence="7 8" id="KW-0472">Membrane</keyword>
<evidence type="ECO:0000256" key="8">
    <source>
        <dbReference type="SAM" id="Phobius"/>
    </source>
</evidence>
<dbReference type="GO" id="GO:0016763">
    <property type="term" value="F:pentosyltransferase activity"/>
    <property type="evidence" value="ECO:0007669"/>
    <property type="project" value="TreeGrafter"/>
</dbReference>
<feature type="transmembrane region" description="Helical" evidence="8">
    <location>
        <begin position="476"/>
        <end position="496"/>
    </location>
</feature>
<evidence type="ECO:0000256" key="5">
    <source>
        <dbReference type="ARBA" id="ARBA00022692"/>
    </source>
</evidence>
<dbReference type="EMBL" id="CZAL01000009">
    <property type="protein sequence ID" value="CUP36492.1"/>
    <property type="molecule type" value="Genomic_DNA"/>
</dbReference>
<dbReference type="PANTHER" id="PTHR33908">
    <property type="entry name" value="MANNOSYLTRANSFERASE YKCB-RELATED"/>
    <property type="match status" value="1"/>
</dbReference>
<feature type="transmembrane region" description="Helical" evidence="8">
    <location>
        <begin position="182"/>
        <end position="201"/>
    </location>
</feature>
<evidence type="ECO:0000259" key="9">
    <source>
        <dbReference type="Pfam" id="PF13231"/>
    </source>
</evidence>
<keyword evidence="2" id="KW-1003">Cell membrane</keyword>
<feature type="transmembrane region" description="Helical" evidence="8">
    <location>
        <begin position="122"/>
        <end position="141"/>
    </location>
</feature>
<dbReference type="PANTHER" id="PTHR33908:SF11">
    <property type="entry name" value="MEMBRANE PROTEIN"/>
    <property type="match status" value="1"/>
</dbReference>
<evidence type="ECO:0000256" key="3">
    <source>
        <dbReference type="ARBA" id="ARBA00022676"/>
    </source>
</evidence>
<keyword evidence="4" id="KW-0808">Transferase</keyword>
<keyword evidence="5 8" id="KW-0812">Transmembrane</keyword>
<protein>
    <submittedName>
        <fullName evidence="10">Predicted membrane protein</fullName>
    </submittedName>
</protein>
<reference evidence="10 11" key="1">
    <citation type="submission" date="2015-09" db="EMBL/GenBank/DDBJ databases">
        <authorList>
            <consortium name="Pathogen Informatics"/>
        </authorList>
    </citation>
    <scope>NUCLEOTIDE SEQUENCE [LARGE SCALE GENOMIC DNA]</scope>
    <source>
        <strain evidence="10 11">2789STDY5834885</strain>
    </source>
</reference>
<dbReference type="InterPro" id="IPR038731">
    <property type="entry name" value="RgtA/B/C-like"/>
</dbReference>
<feature type="transmembrane region" description="Helical" evidence="8">
    <location>
        <begin position="246"/>
        <end position="266"/>
    </location>
</feature>
<sequence length="497" mass="56575">MFVFRRKINFFYHKNHVYYNVSADGRFSIFVPPRNITPDFSRPGLEILGDSMNKKDYYWAKYMLIFSFFCISFGTSIFLKTEHAPDEAMRMLIPEYIVSHHTLPNGMEESVRHPLWGFSYALYPYLTAIISSVFMAITSLFTKSAAALLTAARLTSVLSGTGTLIVVFLIGEELFERRESALLGGIFVGFLPQFVFLSCYVNNDSFAVFTVALIIYFWIRGMKSAFCKKDCIGLGAGCGLCALSYYNAYAYLLCSILLFFALMIHFRKPAKEIFVKALAVFAIAFLIGGWFFIRNAVIHDGDLLGMRTSNESAALYAADEYKPENRQTPASEGWSFQQTYLQTPEGRTSNWLFSTVSSFIGSFSYMTVHLPMVLYLLYGALMAFGFLVFLFLGMVPHWFRKKPQLLLFVMLFLACLVTLFMDMYNTYFSDYQSQGRYLMPALVPLMIWIDDGYSSLTAKLPAEWKRASCHLTLLPGTIWLVLFLISYIGFLIPGCCV</sequence>
<evidence type="ECO:0000256" key="1">
    <source>
        <dbReference type="ARBA" id="ARBA00004651"/>
    </source>
</evidence>
<evidence type="ECO:0000256" key="6">
    <source>
        <dbReference type="ARBA" id="ARBA00022989"/>
    </source>
</evidence>
<dbReference type="AlphaFoldDB" id="A0A174MJE6"/>
<feature type="transmembrane region" description="Helical" evidence="8">
    <location>
        <begin position="405"/>
        <end position="425"/>
    </location>
</feature>
<dbReference type="GO" id="GO:0009103">
    <property type="term" value="P:lipopolysaccharide biosynthetic process"/>
    <property type="evidence" value="ECO:0007669"/>
    <property type="project" value="UniProtKB-ARBA"/>
</dbReference>
<evidence type="ECO:0000313" key="10">
    <source>
        <dbReference type="EMBL" id="CUP36492.1"/>
    </source>
</evidence>
<dbReference type="Proteomes" id="UP000095709">
    <property type="component" value="Unassembled WGS sequence"/>
</dbReference>
<proteinExistence type="predicted"/>
<name>A0A174MJE6_9FIRM</name>
<feature type="domain" description="Glycosyltransferase RgtA/B/C/D-like" evidence="9">
    <location>
        <begin position="134"/>
        <end position="286"/>
    </location>
</feature>
<evidence type="ECO:0000256" key="2">
    <source>
        <dbReference type="ARBA" id="ARBA00022475"/>
    </source>
</evidence>
<organism evidence="10 11">
    <name type="scientific">Fusicatenibacter saccharivorans</name>
    <dbReference type="NCBI Taxonomy" id="1150298"/>
    <lineage>
        <taxon>Bacteria</taxon>
        <taxon>Bacillati</taxon>
        <taxon>Bacillota</taxon>
        <taxon>Clostridia</taxon>
        <taxon>Lachnospirales</taxon>
        <taxon>Lachnospiraceae</taxon>
        <taxon>Fusicatenibacter</taxon>
    </lineage>
</organism>
<gene>
    <name evidence="10" type="ORF">ERS852498_01818</name>
</gene>
<evidence type="ECO:0000256" key="7">
    <source>
        <dbReference type="ARBA" id="ARBA00023136"/>
    </source>
</evidence>
<feature type="transmembrane region" description="Helical" evidence="8">
    <location>
        <begin position="206"/>
        <end position="226"/>
    </location>
</feature>
<dbReference type="GO" id="GO:0005886">
    <property type="term" value="C:plasma membrane"/>
    <property type="evidence" value="ECO:0007669"/>
    <property type="project" value="UniProtKB-SubCell"/>
</dbReference>
<comment type="subcellular location">
    <subcellularLocation>
        <location evidence="1">Cell membrane</location>
        <topology evidence="1">Multi-pass membrane protein</topology>
    </subcellularLocation>
</comment>
<feature type="transmembrane region" description="Helical" evidence="8">
    <location>
        <begin position="273"/>
        <end position="293"/>
    </location>
</feature>
<feature type="transmembrane region" description="Helical" evidence="8">
    <location>
        <begin position="375"/>
        <end position="399"/>
    </location>
</feature>
<accession>A0A174MJE6</accession>